<evidence type="ECO:0000256" key="3">
    <source>
        <dbReference type="ARBA" id="ARBA00022801"/>
    </source>
</evidence>
<evidence type="ECO:0000256" key="1">
    <source>
        <dbReference type="ARBA" id="ARBA00022741"/>
    </source>
</evidence>
<dbReference type="PANTHER" id="PTHR47642">
    <property type="entry name" value="ATP-DEPENDENT DNA HELICASE"/>
    <property type="match status" value="1"/>
</dbReference>
<protein>
    <recommendedName>
        <fullName evidence="9">AAA+ ATPase domain-containing protein</fullName>
    </recommendedName>
</protein>
<dbReference type="CDD" id="cd18809">
    <property type="entry name" value="SF1_C_RecD"/>
    <property type="match status" value="1"/>
</dbReference>
<sequence>MIKESILSSIFDDHKNVLIHGMAGTGKTYMLREIADIAMSMGIVVYSTATTGVAAINLRMGTTFHSYAGIGTAWQDKENLFRFARTNKKARERIQNTQILIIDEISMYGTDLLAKVDYVFKNIRCNNEHFGGIQLVLSGDFLQLPPVKDEWIFKAPEWKQLNLVPYVLTECRRYSQEQFFEMLSRLRKGTPSPQDIILLKERAKAYRKFVPKPGGILPTIFYSRKVDAETYNTEQLSLINSPEHTFVAIDTFNDTIGYAEDRKPYIEMLDNSIPREITLKVGAQVMLRWNLDTSAGLCNGSRGVVVRIGKWNGEEAVTVKFVNGAEENIIRNKWTSDSYKASASRVQIPLILAFAMTIHKSQGQTLDYAVVNVGHSIFANGQAYVALSRVRDIEGLFISEFIPNTIRADGDALDYVERIEAMEHEHKRVELVFE</sequence>
<evidence type="ECO:0000256" key="2">
    <source>
        <dbReference type="ARBA" id="ARBA00022763"/>
    </source>
</evidence>
<keyword evidence="2" id="KW-0227">DNA damage</keyword>
<dbReference type="GO" id="GO:0000723">
    <property type="term" value="P:telomere maintenance"/>
    <property type="evidence" value="ECO:0007669"/>
    <property type="project" value="InterPro"/>
</dbReference>
<dbReference type="AlphaFoldDB" id="A0A6C0LY35"/>
<keyword evidence="6" id="KW-0238">DNA-binding</keyword>
<dbReference type="Gene3D" id="3.40.50.300">
    <property type="entry name" value="P-loop containing nucleotide triphosphate hydrolases"/>
    <property type="match status" value="2"/>
</dbReference>
<keyword evidence="7" id="KW-0234">DNA repair</keyword>
<dbReference type="Pfam" id="PF21530">
    <property type="entry name" value="Pif1_2B_dom"/>
    <property type="match status" value="1"/>
</dbReference>
<keyword evidence="3" id="KW-0378">Hydrolase</keyword>
<dbReference type="PANTHER" id="PTHR47642:SF5">
    <property type="entry name" value="ATP-DEPENDENT DNA HELICASE"/>
    <property type="match status" value="1"/>
</dbReference>
<evidence type="ECO:0000256" key="8">
    <source>
        <dbReference type="ARBA" id="ARBA00023235"/>
    </source>
</evidence>
<dbReference type="InterPro" id="IPR051055">
    <property type="entry name" value="PIF1_helicase"/>
</dbReference>
<evidence type="ECO:0000256" key="5">
    <source>
        <dbReference type="ARBA" id="ARBA00022840"/>
    </source>
</evidence>
<keyword evidence="8" id="KW-0413">Isomerase</keyword>
<keyword evidence="4" id="KW-0347">Helicase</keyword>
<evidence type="ECO:0000256" key="4">
    <source>
        <dbReference type="ARBA" id="ARBA00022806"/>
    </source>
</evidence>
<proteinExistence type="predicted"/>
<dbReference type="InterPro" id="IPR027417">
    <property type="entry name" value="P-loop_NTPase"/>
</dbReference>
<keyword evidence="5" id="KW-0067">ATP-binding</keyword>
<dbReference type="EMBL" id="MN740609">
    <property type="protein sequence ID" value="QHU35567.1"/>
    <property type="molecule type" value="Genomic_DNA"/>
</dbReference>
<evidence type="ECO:0000256" key="6">
    <source>
        <dbReference type="ARBA" id="ARBA00023125"/>
    </source>
</evidence>
<dbReference type="InterPro" id="IPR010285">
    <property type="entry name" value="DNA_helicase_pif1-like_DEAD"/>
</dbReference>
<evidence type="ECO:0000259" key="9">
    <source>
        <dbReference type="SMART" id="SM00382"/>
    </source>
</evidence>
<feature type="domain" description="AAA+ ATPase" evidence="9">
    <location>
        <begin position="13"/>
        <end position="157"/>
    </location>
</feature>
<dbReference type="InterPro" id="IPR049163">
    <property type="entry name" value="Pif1-like_2B_dom"/>
</dbReference>
<organism evidence="10">
    <name type="scientific">viral metagenome</name>
    <dbReference type="NCBI Taxonomy" id="1070528"/>
    <lineage>
        <taxon>unclassified sequences</taxon>
        <taxon>metagenomes</taxon>
        <taxon>organismal metagenomes</taxon>
    </lineage>
</organism>
<evidence type="ECO:0000256" key="7">
    <source>
        <dbReference type="ARBA" id="ARBA00023204"/>
    </source>
</evidence>
<name>A0A6C0LY35_9ZZZZ</name>
<dbReference type="SUPFAM" id="SSF52540">
    <property type="entry name" value="P-loop containing nucleoside triphosphate hydrolases"/>
    <property type="match status" value="2"/>
</dbReference>
<dbReference type="GO" id="GO:0006281">
    <property type="term" value="P:DNA repair"/>
    <property type="evidence" value="ECO:0007669"/>
    <property type="project" value="InterPro"/>
</dbReference>
<reference evidence="10" key="1">
    <citation type="journal article" date="2020" name="Nature">
        <title>Giant virus diversity and host interactions through global metagenomics.</title>
        <authorList>
            <person name="Schulz F."/>
            <person name="Roux S."/>
            <person name="Paez-Espino D."/>
            <person name="Jungbluth S."/>
            <person name="Walsh D.A."/>
            <person name="Denef V.J."/>
            <person name="McMahon K.D."/>
            <person name="Konstantinidis K.T."/>
            <person name="Eloe-Fadrosh E.A."/>
            <person name="Kyrpides N.C."/>
            <person name="Woyke T."/>
        </authorList>
    </citation>
    <scope>NUCLEOTIDE SEQUENCE</scope>
    <source>
        <strain evidence="10">GVMAG-S-1029409-49</strain>
    </source>
</reference>
<dbReference type="SMART" id="SM00382">
    <property type="entry name" value="AAA"/>
    <property type="match status" value="1"/>
</dbReference>
<dbReference type="Pfam" id="PF05970">
    <property type="entry name" value="PIF1"/>
    <property type="match status" value="1"/>
</dbReference>
<keyword evidence="1" id="KW-0547">Nucleotide-binding</keyword>
<dbReference type="InterPro" id="IPR003593">
    <property type="entry name" value="AAA+_ATPase"/>
</dbReference>
<accession>A0A6C0LY35</accession>
<evidence type="ECO:0000313" key="10">
    <source>
        <dbReference type="EMBL" id="QHU35567.1"/>
    </source>
</evidence>
<dbReference type="GO" id="GO:0003678">
    <property type="term" value="F:DNA helicase activity"/>
    <property type="evidence" value="ECO:0007669"/>
    <property type="project" value="InterPro"/>
</dbReference>